<gene>
    <name evidence="3" type="ORF">GGQ59_001097</name>
</gene>
<sequence>MPGQTLKLSGACILQVIPALEAGGAERTVLEVAEGIIGAGGRVLVASEGGRLVPALTGLGGAHVTLPMASKNPLVWARTRAALATLVRTEGVDIVHARSRAPAWPALWASRRTGASFVTTYHGAYSGKSTAKLLYNSVMARGDVVIANSRFTESAIREAFADWRFMQGRRIVTIPRGAALGDFDPGAVTPDRLTAAFDVLGGEDRFRILLPGRLTPWKGQAVLIEAARQLQERGLTLRLALLGSPQGHEDYERMLNATIEQAGLSDAVVMPGEWDDMPAAYAWADVAVSASTRPEAFGRVALEAMAMARPVVATDHGGSRETVLPEETGILVEPGQAAPLADALLRLAKEPALGARLSAAGRQRAAQFSTAAMVEATLGVYRDVLEARERKA</sequence>
<dbReference type="InterPro" id="IPR028098">
    <property type="entry name" value="Glyco_trans_4-like_N"/>
</dbReference>
<keyword evidence="3" id="KW-0808">Transferase</keyword>
<dbReference type="PANTHER" id="PTHR45947:SF3">
    <property type="entry name" value="SULFOQUINOVOSYL TRANSFERASE SQD2"/>
    <property type="match status" value="1"/>
</dbReference>
<feature type="domain" description="Glycosyltransferase subfamily 4-like N-terminal" evidence="2">
    <location>
        <begin position="23"/>
        <end position="177"/>
    </location>
</feature>
<dbReference type="Gene3D" id="3.40.50.2000">
    <property type="entry name" value="Glycogen Phosphorylase B"/>
    <property type="match status" value="2"/>
</dbReference>
<evidence type="ECO:0000313" key="4">
    <source>
        <dbReference type="Proteomes" id="UP000563524"/>
    </source>
</evidence>
<dbReference type="SUPFAM" id="SSF53756">
    <property type="entry name" value="UDP-Glycosyltransferase/glycogen phosphorylase"/>
    <property type="match status" value="1"/>
</dbReference>
<dbReference type="CDD" id="cd03819">
    <property type="entry name" value="GT4_WavL-like"/>
    <property type="match status" value="1"/>
</dbReference>
<organism evidence="3 4">
    <name type="scientific">Parvularcula dongshanensis</name>
    <dbReference type="NCBI Taxonomy" id="1173995"/>
    <lineage>
        <taxon>Bacteria</taxon>
        <taxon>Pseudomonadati</taxon>
        <taxon>Pseudomonadota</taxon>
        <taxon>Alphaproteobacteria</taxon>
        <taxon>Parvularculales</taxon>
        <taxon>Parvularculaceae</taxon>
        <taxon>Parvularcula</taxon>
    </lineage>
</organism>
<comment type="caution">
    <text evidence="3">The sequence shown here is derived from an EMBL/GenBank/DDBJ whole genome shotgun (WGS) entry which is preliminary data.</text>
</comment>
<accession>A0A840I1H3</accession>
<dbReference type="GO" id="GO:0016758">
    <property type="term" value="F:hexosyltransferase activity"/>
    <property type="evidence" value="ECO:0007669"/>
    <property type="project" value="TreeGrafter"/>
</dbReference>
<evidence type="ECO:0000259" key="2">
    <source>
        <dbReference type="Pfam" id="PF13439"/>
    </source>
</evidence>
<dbReference type="InterPro" id="IPR050194">
    <property type="entry name" value="Glycosyltransferase_grp1"/>
</dbReference>
<dbReference type="Pfam" id="PF13439">
    <property type="entry name" value="Glyco_transf_4"/>
    <property type="match status" value="1"/>
</dbReference>
<dbReference type="PANTHER" id="PTHR45947">
    <property type="entry name" value="SULFOQUINOVOSYL TRANSFERASE SQD2"/>
    <property type="match status" value="1"/>
</dbReference>
<dbReference type="RefSeq" id="WP_183816560.1">
    <property type="nucleotide sequence ID" value="NZ_JACHOB010000001.1"/>
</dbReference>
<evidence type="ECO:0000313" key="3">
    <source>
        <dbReference type="EMBL" id="MBB4658597.1"/>
    </source>
</evidence>
<dbReference type="Pfam" id="PF00534">
    <property type="entry name" value="Glycos_transf_1"/>
    <property type="match status" value="1"/>
</dbReference>
<reference evidence="3 4" key="1">
    <citation type="submission" date="2020-08" db="EMBL/GenBank/DDBJ databases">
        <title>Genomic Encyclopedia of Type Strains, Phase IV (KMG-IV): sequencing the most valuable type-strain genomes for metagenomic binning, comparative biology and taxonomic classification.</title>
        <authorList>
            <person name="Goeker M."/>
        </authorList>
    </citation>
    <scope>NUCLEOTIDE SEQUENCE [LARGE SCALE GENOMIC DNA]</scope>
    <source>
        <strain evidence="3 4">DSM 102850</strain>
    </source>
</reference>
<dbReference type="AlphaFoldDB" id="A0A840I1H3"/>
<dbReference type="EMBL" id="JACHOB010000001">
    <property type="protein sequence ID" value="MBB4658597.1"/>
    <property type="molecule type" value="Genomic_DNA"/>
</dbReference>
<evidence type="ECO:0000259" key="1">
    <source>
        <dbReference type="Pfam" id="PF00534"/>
    </source>
</evidence>
<dbReference type="Proteomes" id="UP000563524">
    <property type="component" value="Unassembled WGS sequence"/>
</dbReference>
<protein>
    <submittedName>
        <fullName evidence="3">Glycosyltransferase involved in cell wall biosynthesis</fullName>
    </submittedName>
</protein>
<feature type="domain" description="Glycosyl transferase family 1" evidence="1">
    <location>
        <begin position="203"/>
        <end position="364"/>
    </location>
</feature>
<proteinExistence type="predicted"/>
<dbReference type="InterPro" id="IPR001296">
    <property type="entry name" value="Glyco_trans_1"/>
</dbReference>
<name>A0A840I1H3_9PROT</name>
<keyword evidence="4" id="KW-1185">Reference proteome</keyword>